<name>A0AA86U2Y7_9EUKA</name>
<evidence type="ECO:0000313" key="2">
    <source>
        <dbReference type="EMBL" id="CAL6070668.1"/>
    </source>
</evidence>
<keyword evidence="3" id="KW-1185">Reference proteome</keyword>
<comment type="caution">
    <text evidence="1">The sequence shown here is derived from an EMBL/GenBank/DDBJ whole genome shotgun (WGS) entry which is preliminary data.</text>
</comment>
<evidence type="ECO:0000313" key="1">
    <source>
        <dbReference type="EMBL" id="CAI9938499.1"/>
    </source>
</evidence>
<organism evidence="1">
    <name type="scientific">Hexamita inflata</name>
    <dbReference type="NCBI Taxonomy" id="28002"/>
    <lineage>
        <taxon>Eukaryota</taxon>
        <taxon>Metamonada</taxon>
        <taxon>Diplomonadida</taxon>
        <taxon>Hexamitidae</taxon>
        <taxon>Hexamitinae</taxon>
        <taxon>Hexamita</taxon>
    </lineage>
</organism>
<dbReference type="EMBL" id="CAXDID020000285">
    <property type="protein sequence ID" value="CAL6070668.1"/>
    <property type="molecule type" value="Genomic_DNA"/>
</dbReference>
<gene>
    <name evidence="1" type="ORF">HINF_LOCUS26144</name>
    <name evidence="2" type="ORF">HINF_LOCUS54685</name>
</gene>
<dbReference type="Proteomes" id="UP001642409">
    <property type="component" value="Unassembled WGS sequence"/>
</dbReference>
<dbReference type="EMBL" id="CATOUU010000655">
    <property type="protein sequence ID" value="CAI9938499.1"/>
    <property type="molecule type" value="Genomic_DNA"/>
</dbReference>
<reference evidence="2 3" key="2">
    <citation type="submission" date="2024-07" db="EMBL/GenBank/DDBJ databases">
        <authorList>
            <person name="Akdeniz Z."/>
        </authorList>
    </citation>
    <scope>NUCLEOTIDE SEQUENCE [LARGE SCALE GENOMIC DNA]</scope>
</reference>
<sequence length="158" mass="17443">MNIQVLADLTQLFVTELTCLFAGLYRKSSSGSHSSPRIRTHGHQSGSRDFALNFMHFVQCALSSSLIIALAETCTSTALVCPKHAVLSLSVLTSISGAAGSFCWRRLSSFVRSGMRETLLICNKYTFIQLSFRLLGPNLKFVSLENQFFQNVLVFAVI</sequence>
<reference evidence="1" key="1">
    <citation type="submission" date="2023-06" db="EMBL/GenBank/DDBJ databases">
        <authorList>
            <person name="Kurt Z."/>
        </authorList>
    </citation>
    <scope>NUCLEOTIDE SEQUENCE</scope>
</reference>
<proteinExistence type="predicted"/>
<accession>A0AA86U2Y7</accession>
<evidence type="ECO:0000313" key="3">
    <source>
        <dbReference type="Proteomes" id="UP001642409"/>
    </source>
</evidence>
<dbReference type="AlphaFoldDB" id="A0AA86U2Y7"/>
<protein>
    <submittedName>
        <fullName evidence="2">Hypothetical_protein</fullName>
    </submittedName>
</protein>